<feature type="compositionally biased region" description="Low complexity" evidence="1">
    <location>
        <begin position="93"/>
        <end position="110"/>
    </location>
</feature>
<gene>
    <name evidence="2" type="ORF">EB796_007113</name>
</gene>
<comment type="caution">
    <text evidence="2">The sequence shown here is derived from an EMBL/GenBank/DDBJ whole genome shotgun (WGS) entry which is preliminary data.</text>
</comment>
<dbReference type="Proteomes" id="UP000593567">
    <property type="component" value="Unassembled WGS sequence"/>
</dbReference>
<dbReference type="AlphaFoldDB" id="A0A7J7K8L6"/>
<feature type="compositionally biased region" description="Low complexity" evidence="1">
    <location>
        <begin position="123"/>
        <end position="144"/>
    </location>
</feature>
<evidence type="ECO:0000313" key="2">
    <source>
        <dbReference type="EMBL" id="KAF6034573.1"/>
    </source>
</evidence>
<proteinExistence type="predicted"/>
<keyword evidence="3" id="KW-1185">Reference proteome</keyword>
<feature type="compositionally biased region" description="Acidic residues" evidence="1">
    <location>
        <begin position="47"/>
        <end position="69"/>
    </location>
</feature>
<evidence type="ECO:0000256" key="1">
    <source>
        <dbReference type="SAM" id="MobiDB-lite"/>
    </source>
</evidence>
<accession>A0A7J7K8L6</accession>
<dbReference type="EMBL" id="VXIV02001042">
    <property type="protein sequence ID" value="KAF6034573.1"/>
    <property type="molecule type" value="Genomic_DNA"/>
</dbReference>
<name>A0A7J7K8L6_BUGNE</name>
<reference evidence="2" key="1">
    <citation type="submission" date="2020-06" db="EMBL/GenBank/DDBJ databases">
        <title>Draft genome of Bugula neritina, a colonial animal packing powerful symbionts and potential medicines.</title>
        <authorList>
            <person name="Rayko M."/>
        </authorList>
    </citation>
    <scope>NUCLEOTIDE SEQUENCE [LARGE SCALE GENOMIC DNA]</scope>
    <source>
        <strain evidence="2">Kwan_BN1</strain>
    </source>
</reference>
<organism evidence="2 3">
    <name type="scientific">Bugula neritina</name>
    <name type="common">Brown bryozoan</name>
    <name type="synonym">Sertularia neritina</name>
    <dbReference type="NCBI Taxonomy" id="10212"/>
    <lineage>
        <taxon>Eukaryota</taxon>
        <taxon>Metazoa</taxon>
        <taxon>Spiralia</taxon>
        <taxon>Lophotrochozoa</taxon>
        <taxon>Bryozoa</taxon>
        <taxon>Gymnolaemata</taxon>
        <taxon>Cheilostomatida</taxon>
        <taxon>Flustrina</taxon>
        <taxon>Buguloidea</taxon>
        <taxon>Bugulidae</taxon>
        <taxon>Bugula</taxon>
    </lineage>
</organism>
<evidence type="ECO:0000313" key="3">
    <source>
        <dbReference type="Proteomes" id="UP000593567"/>
    </source>
</evidence>
<feature type="region of interest" description="Disordered" evidence="1">
    <location>
        <begin position="44"/>
        <end position="144"/>
    </location>
</feature>
<protein>
    <submittedName>
        <fullName evidence="2">Uncharacterized protein</fullName>
    </submittedName>
</protein>
<sequence length="144" mass="15928">MVPLNIVILEAMMEVSECCFLHHTTYAMCFTSTCCVGFHLNTWQGESDSESDSDMEVEEEDDEDDEEDIIPSIDDVLDESSWRQRQRLHRKTSNSSGSTLTSVTTATSSSADLTHQRLSHSRSSTPPQSLHLLTTTTSSALPAA</sequence>